<accession>A0A371H1S6</accession>
<reference evidence="1" key="1">
    <citation type="submission" date="2018-05" db="EMBL/GenBank/DDBJ databases">
        <title>Draft genome of Mucuna pruriens seed.</title>
        <authorList>
            <person name="Nnadi N.E."/>
            <person name="Vos R."/>
            <person name="Hasami M.H."/>
            <person name="Devisetty U.K."/>
            <person name="Aguiy J.C."/>
        </authorList>
    </citation>
    <scope>NUCLEOTIDE SEQUENCE [LARGE SCALE GENOMIC DNA]</scope>
    <source>
        <strain evidence="1">JCA_2017</strain>
    </source>
</reference>
<dbReference type="Proteomes" id="UP000257109">
    <property type="component" value="Unassembled WGS sequence"/>
</dbReference>
<name>A0A371H1S6_MUCPR</name>
<keyword evidence="2" id="KW-1185">Reference proteome</keyword>
<organism evidence="1 2">
    <name type="scientific">Mucuna pruriens</name>
    <name type="common">Velvet bean</name>
    <name type="synonym">Dolichos pruriens</name>
    <dbReference type="NCBI Taxonomy" id="157652"/>
    <lineage>
        <taxon>Eukaryota</taxon>
        <taxon>Viridiplantae</taxon>
        <taxon>Streptophyta</taxon>
        <taxon>Embryophyta</taxon>
        <taxon>Tracheophyta</taxon>
        <taxon>Spermatophyta</taxon>
        <taxon>Magnoliopsida</taxon>
        <taxon>eudicotyledons</taxon>
        <taxon>Gunneridae</taxon>
        <taxon>Pentapetalae</taxon>
        <taxon>rosids</taxon>
        <taxon>fabids</taxon>
        <taxon>Fabales</taxon>
        <taxon>Fabaceae</taxon>
        <taxon>Papilionoideae</taxon>
        <taxon>50 kb inversion clade</taxon>
        <taxon>NPAAA clade</taxon>
        <taxon>indigoferoid/millettioid clade</taxon>
        <taxon>Phaseoleae</taxon>
        <taxon>Mucuna</taxon>
    </lineage>
</organism>
<feature type="non-terminal residue" evidence="1">
    <location>
        <position position="1"/>
    </location>
</feature>
<gene>
    <name evidence="1" type="ORF">CR513_20572</name>
</gene>
<comment type="caution">
    <text evidence="1">The sequence shown here is derived from an EMBL/GenBank/DDBJ whole genome shotgun (WGS) entry which is preliminary data.</text>
</comment>
<dbReference type="EMBL" id="QJKJ01003827">
    <property type="protein sequence ID" value="RDX96735.1"/>
    <property type="molecule type" value="Genomic_DNA"/>
</dbReference>
<sequence>MNDYANITVNINSILMLNGSNFKSLKENILILLSVINFDLALKVGSPPPLKDQSTSENKREIKRWERSNCMSTSRMITRKAISKAYWDTISEKIITIKELLMDIEIRFAKNEKVEIGTISMKYKDKGLKRKKDEEVAYTGHIKKHYVNYHTLHAKKARLLNLFCPEVNLTLVPKHTWWIGSDVITHFSMFMQGCLNC</sequence>
<protein>
    <submittedName>
        <fullName evidence="1">Uncharacterized protein</fullName>
    </submittedName>
</protein>
<evidence type="ECO:0000313" key="2">
    <source>
        <dbReference type="Proteomes" id="UP000257109"/>
    </source>
</evidence>
<dbReference type="OrthoDB" id="1716820at2759"/>
<dbReference type="AlphaFoldDB" id="A0A371H1S6"/>
<evidence type="ECO:0000313" key="1">
    <source>
        <dbReference type="EMBL" id="RDX96735.1"/>
    </source>
</evidence>
<proteinExistence type="predicted"/>